<protein>
    <submittedName>
        <fullName evidence="2">Uncharacterized protein</fullName>
    </submittedName>
</protein>
<feature type="compositionally biased region" description="Polar residues" evidence="1">
    <location>
        <begin position="56"/>
        <end position="75"/>
    </location>
</feature>
<evidence type="ECO:0000256" key="1">
    <source>
        <dbReference type="SAM" id="MobiDB-lite"/>
    </source>
</evidence>
<reference evidence="2" key="2">
    <citation type="submission" date="2020-09" db="EMBL/GenBank/DDBJ databases">
        <authorList>
            <person name="Sun Q."/>
            <person name="Zhou Y."/>
        </authorList>
    </citation>
    <scope>NUCLEOTIDE SEQUENCE</scope>
    <source>
        <strain evidence="2">CGMCC 1.15254</strain>
    </source>
</reference>
<gene>
    <name evidence="2" type="ORF">GCM10011332_28860</name>
</gene>
<organism evidence="2 3">
    <name type="scientific">Terasakiella brassicae</name>
    <dbReference type="NCBI Taxonomy" id="1634917"/>
    <lineage>
        <taxon>Bacteria</taxon>
        <taxon>Pseudomonadati</taxon>
        <taxon>Pseudomonadota</taxon>
        <taxon>Alphaproteobacteria</taxon>
        <taxon>Rhodospirillales</taxon>
        <taxon>Terasakiellaceae</taxon>
        <taxon>Terasakiella</taxon>
    </lineage>
</organism>
<feature type="region of interest" description="Disordered" evidence="1">
    <location>
        <begin position="56"/>
        <end position="76"/>
    </location>
</feature>
<proteinExistence type="predicted"/>
<evidence type="ECO:0000313" key="2">
    <source>
        <dbReference type="EMBL" id="GGF73100.1"/>
    </source>
</evidence>
<dbReference type="EMBL" id="BMHV01000027">
    <property type="protein sequence ID" value="GGF73100.1"/>
    <property type="molecule type" value="Genomic_DNA"/>
</dbReference>
<name>A0A917FFJ9_9PROT</name>
<evidence type="ECO:0000313" key="3">
    <source>
        <dbReference type="Proteomes" id="UP000632498"/>
    </source>
</evidence>
<keyword evidence="3" id="KW-1185">Reference proteome</keyword>
<comment type="caution">
    <text evidence="2">The sequence shown here is derived from an EMBL/GenBank/DDBJ whole genome shotgun (WGS) entry which is preliminary data.</text>
</comment>
<accession>A0A917FFJ9</accession>
<dbReference type="RefSeq" id="WP_188666530.1">
    <property type="nucleotide sequence ID" value="NZ_BMHV01000027.1"/>
</dbReference>
<sequence length="139" mass="15865">MPTDKTEANLELERIEGLLLKTELLNLTPEIISQLQSRASELISDVLSSNSLAPFSSALNQNDSSAPQEKSQSKSIKMEDLKGVMEKIEDRFTKIETQQHFSQFPNFPNHVRGPEYMPRGGSLFIDDRNDWERALPFKR</sequence>
<dbReference type="Proteomes" id="UP000632498">
    <property type="component" value="Unassembled WGS sequence"/>
</dbReference>
<dbReference type="AlphaFoldDB" id="A0A917FFJ9"/>
<reference evidence="2" key="1">
    <citation type="journal article" date="2014" name="Int. J. Syst. Evol. Microbiol.">
        <title>Complete genome sequence of Corynebacterium casei LMG S-19264T (=DSM 44701T), isolated from a smear-ripened cheese.</title>
        <authorList>
            <consortium name="US DOE Joint Genome Institute (JGI-PGF)"/>
            <person name="Walter F."/>
            <person name="Albersmeier A."/>
            <person name="Kalinowski J."/>
            <person name="Ruckert C."/>
        </authorList>
    </citation>
    <scope>NUCLEOTIDE SEQUENCE</scope>
    <source>
        <strain evidence="2">CGMCC 1.15254</strain>
    </source>
</reference>